<evidence type="ECO:0000313" key="5">
    <source>
        <dbReference type="EMBL" id="MDR7121690.1"/>
    </source>
</evidence>
<evidence type="ECO:0000256" key="1">
    <source>
        <dbReference type="ARBA" id="ARBA00008857"/>
    </source>
</evidence>
<keyword evidence="2" id="KW-0229">DNA integration</keyword>
<evidence type="ECO:0000256" key="2">
    <source>
        <dbReference type="ARBA" id="ARBA00022908"/>
    </source>
</evidence>
<evidence type="ECO:0000256" key="3">
    <source>
        <dbReference type="ARBA" id="ARBA00023125"/>
    </source>
</evidence>
<dbReference type="Proteomes" id="UP001257909">
    <property type="component" value="Unassembled WGS sequence"/>
</dbReference>
<dbReference type="SUPFAM" id="SSF56349">
    <property type="entry name" value="DNA breaking-rejoining enzymes"/>
    <property type="match status" value="1"/>
</dbReference>
<comment type="similarity">
    <text evidence="1">Belongs to the 'phage' integrase family.</text>
</comment>
<dbReference type="EMBL" id="JAVDWR010000008">
    <property type="protein sequence ID" value="MDR7121690.1"/>
    <property type="molecule type" value="Genomic_DNA"/>
</dbReference>
<sequence>MQFISSQKSEYHQCHIFMAEDLSILLLPTLFSKAVSRTGVVWKRVTRDGEHKFATTTYLEEEISNVTLTILHNKLEHFFNWLVQYSQLNTQVSIDRHHNIPEELLNYYINTVIIEEQGAGEHTVEHYLMALRDYYNYLAMTGFTNAKDIRVKPRLKSVMKRNTKRRTSVKYLTPELRSILYRNTDSLRDELLLRGGGELGLRSKENQGLLIEDFMVGNKKHPGFKSLFLEMAQHPEQMEFRYYLQGQYTKAPRNTGGGESRTLYIHRSLLERYKEYCDNERPESAENTLLLNASYNDYGTPISKNAASRAFTRTKKKVFELQRSGALPGHLQMLEDDHTGHVLRHSFGTDKFYDACKENQVKIDSVTATSAVYLLVAKLMGHNAKDGKAPETTKTYIRSCHIKEAFLSGVLYD</sequence>
<dbReference type="InterPro" id="IPR013762">
    <property type="entry name" value="Integrase-like_cat_sf"/>
</dbReference>
<dbReference type="PANTHER" id="PTHR30349">
    <property type="entry name" value="PHAGE INTEGRASE-RELATED"/>
    <property type="match status" value="1"/>
</dbReference>
<keyword evidence="6" id="KW-1185">Reference proteome</keyword>
<dbReference type="RefSeq" id="WP_310279213.1">
    <property type="nucleotide sequence ID" value="NZ_JAVDWR010000008.1"/>
</dbReference>
<comment type="caution">
    <text evidence="5">The sequence shown here is derived from an EMBL/GenBank/DDBJ whole genome shotgun (WGS) entry which is preliminary data.</text>
</comment>
<dbReference type="Gene3D" id="1.10.150.130">
    <property type="match status" value="1"/>
</dbReference>
<keyword evidence="3" id="KW-0238">DNA-binding</keyword>
<evidence type="ECO:0000256" key="4">
    <source>
        <dbReference type="ARBA" id="ARBA00023172"/>
    </source>
</evidence>
<accession>A0ABU1W1K4</accession>
<protein>
    <submittedName>
        <fullName evidence="5">Integrase</fullName>
    </submittedName>
</protein>
<dbReference type="Gene3D" id="1.10.443.10">
    <property type="entry name" value="Intergrase catalytic core"/>
    <property type="match status" value="1"/>
</dbReference>
<proteinExistence type="inferred from homology"/>
<dbReference type="InterPro" id="IPR050090">
    <property type="entry name" value="Tyrosine_recombinase_XerCD"/>
</dbReference>
<reference evidence="5 6" key="1">
    <citation type="submission" date="2023-07" db="EMBL/GenBank/DDBJ databases">
        <title>Sorghum-associated microbial communities from plants grown in Nebraska, USA.</title>
        <authorList>
            <person name="Schachtman D."/>
        </authorList>
    </citation>
    <scope>NUCLEOTIDE SEQUENCE [LARGE SCALE GENOMIC DNA]</scope>
    <source>
        <strain evidence="5 6">4138</strain>
    </source>
</reference>
<dbReference type="PANTHER" id="PTHR30349:SF41">
    <property type="entry name" value="INTEGRASE_RECOMBINASE PROTEIN MJ0367-RELATED"/>
    <property type="match status" value="1"/>
</dbReference>
<evidence type="ECO:0000313" key="6">
    <source>
        <dbReference type="Proteomes" id="UP001257909"/>
    </source>
</evidence>
<dbReference type="InterPro" id="IPR011010">
    <property type="entry name" value="DNA_brk_join_enz"/>
</dbReference>
<dbReference type="InterPro" id="IPR010998">
    <property type="entry name" value="Integrase_recombinase_N"/>
</dbReference>
<name>A0ABU1W1K4_9GAMM</name>
<organism evidence="5 6">
    <name type="scientific">Rheinheimera soli</name>
    <dbReference type="NCBI Taxonomy" id="443616"/>
    <lineage>
        <taxon>Bacteria</taxon>
        <taxon>Pseudomonadati</taxon>
        <taxon>Pseudomonadota</taxon>
        <taxon>Gammaproteobacteria</taxon>
        <taxon>Chromatiales</taxon>
        <taxon>Chromatiaceae</taxon>
        <taxon>Rheinheimera</taxon>
    </lineage>
</organism>
<keyword evidence="4" id="KW-0233">DNA recombination</keyword>
<gene>
    <name evidence="5" type="ORF">J2W69_002647</name>
</gene>